<comment type="subunit">
    <text evidence="10 11">Homooctamer. Dimer of tetramers.</text>
</comment>
<dbReference type="GO" id="GO:0016491">
    <property type="term" value="F:oxidoreductase activity"/>
    <property type="evidence" value="ECO:0007669"/>
    <property type="project" value="InterPro"/>
</dbReference>
<comment type="catalytic activity">
    <reaction evidence="11">
        <text>isopentenyl diphosphate = dimethylallyl diphosphate</text>
        <dbReference type="Rhea" id="RHEA:23284"/>
        <dbReference type="ChEBI" id="CHEBI:57623"/>
        <dbReference type="ChEBI" id="CHEBI:128769"/>
        <dbReference type="EC" id="5.3.3.2"/>
    </reaction>
</comment>
<evidence type="ECO:0000256" key="11">
    <source>
        <dbReference type="HAMAP-Rule" id="MF_00354"/>
    </source>
</evidence>
<feature type="binding site" evidence="11">
    <location>
        <position position="180"/>
    </location>
    <ligand>
        <name>FMN</name>
        <dbReference type="ChEBI" id="CHEBI:58210"/>
    </ligand>
</feature>
<keyword evidence="3 11" id="KW-0285">Flavoprotein</keyword>
<organism evidence="13 14">
    <name type="scientific">Enterococcus mundtii</name>
    <dbReference type="NCBI Taxonomy" id="53346"/>
    <lineage>
        <taxon>Bacteria</taxon>
        <taxon>Bacillati</taxon>
        <taxon>Bacillota</taxon>
        <taxon>Bacilli</taxon>
        <taxon>Lactobacillales</taxon>
        <taxon>Enterococcaceae</taxon>
        <taxon>Enterococcus</taxon>
    </lineage>
</organism>
<evidence type="ECO:0000256" key="5">
    <source>
        <dbReference type="ARBA" id="ARBA00022723"/>
    </source>
</evidence>
<name>A0A1V2ULG4_ENTMU</name>
<feature type="binding site" evidence="11">
    <location>
        <begin position="59"/>
        <end position="61"/>
    </location>
    <ligand>
        <name>FMN</name>
        <dbReference type="ChEBI" id="CHEBI:58210"/>
    </ligand>
</feature>
<dbReference type="EC" id="5.3.3.2" evidence="11"/>
<dbReference type="NCBIfam" id="TIGR02151">
    <property type="entry name" value="IPP_isom_2"/>
    <property type="match status" value="1"/>
</dbReference>
<evidence type="ECO:0000256" key="2">
    <source>
        <dbReference type="ARBA" id="ARBA00022490"/>
    </source>
</evidence>
<feature type="binding site" evidence="11">
    <location>
        <begin position="3"/>
        <end position="4"/>
    </location>
    <ligand>
        <name>substrate</name>
    </ligand>
</feature>
<evidence type="ECO:0000256" key="6">
    <source>
        <dbReference type="ARBA" id="ARBA00022842"/>
    </source>
</evidence>
<dbReference type="STRING" id="53346.A5802_002561"/>
<comment type="subcellular location">
    <subcellularLocation>
        <location evidence="11">Cytoplasm</location>
    </subcellularLocation>
</comment>
<dbReference type="Gene3D" id="3.20.20.70">
    <property type="entry name" value="Aldolase class I"/>
    <property type="match status" value="1"/>
</dbReference>
<feature type="binding site" evidence="11">
    <location>
        <begin position="256"/>
        <end position="258"/>
    </location>
    <ligand>
        <name>FMN</name>
        <dbReference type="ChEBI" id="CHEBI:58210"/>
    </ligand>
</feature>
<reference evidence="13 14" key="1">
    <citation type="submission" date="2016-12" db="EMBL/GenBank/DDBJ databases">
        <authorList>
            <person name="Song W.-J."/>
            <person name="Kurnit D.M."/>
        </authorList>
    </citation>
    <scope>NUCLEOTIDE SEQUENCE [LARGE SCALE GENOMIC DNA]</scope>
    <source>
        <strain evidence="13 14">CGB1038-1_S1</strain>
    </source>
</reference>
<dbReference type="EMBL" id="MSTR01000002">
    <property type="protein sequence ID" value="ONN44318.1"/>
    <property type="molecule type" value="Genomic_DNA"/>
</dbReference>
<dbReference type="SUPFAM" id="SSF51395">
    <property type="entry name" value="FMN-linked oxidoreductases"/>
    <property type="match status" value="1"/>
</dbReference>
<feature type="binding site" evidence="11">
    <location>
        <begin position="277"/>
        <end position="278"/>
    </location>
    <ligand>
        <name>FMN</name>
        <dbReference type="ChEBI" id="CHEBI:58210"/>
    </ligand>
</feature>
<comment type="cofactor">
    <cofactor evidence="11">
        <name>NADPH</name>
        <dbReference type="ChEBI" id="CHEBI:57783"/>
    </cofactor>
</comment>
<dbReference type="GO" id="GO:0004452">
    <property type="term" value="F:isopentenyl-diphosphate delta-isomerase activity"/>
    <property type="evidence" value="ECO:0007669"/>
    <property type="project" value="UniProtKB-UniRule"/>
</dbReference>
<keyword evidence="7 11" id="KW-0521">NADP</keyword>
<evidence type="ECO:0000256" key="7">
    <source>
        <dbReference type="ARBA" id="ARBA00022857"/>
    </source>
</evidence>
<dbReference type="GO" id="GO:0008299">
    <property type="term" value="P:isoprenoid biosynthetic process"/>
    <property type="evidence" value="ECO:0007669"/>
    <property type="project" value="UniProtKB-UniRule"/>
</dbReference>
<dbReference type="Pfam" id="PF01070">
    <property type="entry name" value="FMN_dh"/>
    <property type="match status" value="1"/>
</dbReference>
<feature type="binding site" evidence="11">
    <location>
        <position position="148"/>
    </location>
    <ligand>
        <name>substrate</name>
    </ligand>
</feature>
<dbReference type="AlphaFoldDB" id="A0A1V2ULG4"/>
<dbReference type="RefSeq" id="WP_077151233.1">
    <property type="nucleotide sequence ID" value="NZ_CABMMO010000002.1"/>
</dbReference>
<comment type="cofactor">
    <cofactor evidence="11">
        <name>Mg(2+)</name>
        <dbReference type="ChEBI" id="CHEBI:18420"/>
    </cofactor>
</comment>
<sequence length="347" mass="38134">MNRKDEHVSLAKAFHNKQINEFDFVRLVHRPLPQSKVDEVSLKTEVAGFTLSSPFYINAMTGGSEKTKKINHDLAHIAKSAGLMIATGSVSAALKDPSLADSYTVMRDVYPEGKILANVGAGTSVARAQEAVALFQADALQIHLNAPQELVMPEGDRDFSQWKELISEIQQTLDVPVIVKEVGFGMTRETIIELSELGIKTIDVSGRSGTSFTQIENARRKKRELAYLTDWGQSTVSSLLEANEANTAAEIITSGGIRNAYDIFKALCLGANAVGISGTILTHYMTHGIEETIALMAQWQEELRMLYAMVGATKTNDLTKQSLIFSGPVKEWCEARDIPLSKYGRRK</sequence>
<accession>A0A1V2ULG4</accession>
<evidence type="ECO:0000256" key="10">
    <source>
        <dbReference type="ARBA" id="ARBA00025810"/>
    </source>
</evidence>
<feature type="binding site" evidence="11">
    <location>
        <position position="118"/>
    </location>
    <ligand>
        <name>FMN</name>
        <dbReference type="ChEBI" id="CHEBI:58210"/>
    </ligand>
</feature>
<gene>
    <name evidence="11" type="primary">fni</name>
    <name evidence="13" type="ORF">BTN92_02540</name>
</gene>
<evidence type="ECO:0000256" key="1">
    <source>
        <dbReference type="ARBA" id="ARBA00001917"/>
    </source>
</evidence>
<feature type="binding site" evidence="11">
    <location>
        <position position="205"/>
    </location>
    <ligand>
        <name>FMN</name>
        <dbReference type="ChEBI" id="CHEBI:58210"/>
    </ligand>
</feature>
<dbReference type="GO" id="GO:0000287">
    <property type="term" value="F:magnesium ion binding"/>
    <property type="evidence" value="ECO:0007669"/>
    <property type="project" value="UniProtKB-UniRule"/>
</dbReference>
<dbReference type="InterPro" id="IPR013785">
    <property type="entry name" value="Aldolase_TIM"/>
</dbReference>
<dbReference type="GO" id="GO:0010181">
    <property type="term" value="F:FMN binding"/>
    <property type="evidence" value="ECO:0007669"/>
    <property type="project" value="UniProtKB-UniRule"/>
</dbReference>
<protein>
    <recommendedName>
        <fullName evidence="11">Isopentenyl-diphosphate delta-isomerase</fullName>
        <shortName evidence="11">IPP isomerase</shortName>
        <ecNumber evidence="11">5.3.3.2</ecNumber>
    </recommendedName>
    <alternativeName>
        <fullName evidence="11">Isopentenyl diphosphate:dimethylallyl diphosphate isomerase</fullName>
    </alternativeName>
    <alternativeName>
        <fullName evidence="11">Isopentenyl pyrophosphate isomerase</fullName>
    </alternativeName>
    <alternativeName>
        <fullName evidence="11">Type 2 isopentenyl diphosphate isomerase</fullName>
        <shortName evidence="11">IDI-2</shortName>
    </alternativeName>
</protein>
<dbReference type="OrthoDB" id="9795032at2"/>
<dbReference type="HAMAP" id="MF_00354">
    <property type="entry name" value="Idi_2"/>
    <property type="match status" value="1"/>
</dbReference>
<comment type="function">
    <text evidence="11">Involved in the biosynthesis of isoprenoids. Catalyzes the 1,3-allylic rearrangement of the homoallylic substrate isopentenyl (IPP) to its allylic isomer, dimethylallyl diphosphate (DMAPP).</text>
</comment>
<keyword evidence="8 11" id="KW-0414">Isoprene biosynthesis</keyword>
<keyword evidence="4 11" id="KW-0288">FMN</keyword>
<keyword evidence="9 11" id="KW-0413">Isomerase</keyword>
<evidence type="ECO:0000259" key="12">
    <source>
        <dbReference type="Pfam" id="PF01070"/>
    </source>
</evidence>
<keyword evidence="5 11" id="KW-0479">Metal-binding</keyword>
<dbReference type="GO" id="GO:0005737">
    <property type="term" value="C:cytoplasm"/>
    <property type="evidence" value="ECO:0007669"/>
    <property type="project" value="UniProtKB-SubCell"/>
</dbReference>
<dbReference type="Proteomes" id="UP000189299">
    <property type="component" value="Unassembled WGS sequence"/>
</dbReference>
<proteinExistence type="inferred from homology"/>
<comment type="caution">
    <text evidence="11">Lacks conserved residue(s) required for the propagation of feature annotation.</text>
</comment>
<comment type="similarity">
    <text evidence="11">Belongs to the IPP isomerase type 2 family.</text>
</comment>
<comment type="caution">
    <text evidence="13">The sequence shown here is derived from an EMBL/GenBank/DDBJ whole genome shotgun (WGS) entry which is preliminary data.</text>
</comment>
<dbReference type="PANTHER" id="PTHR43665:SF1">
    <property type="entry name" value="ISOPENTENYL-DIPHOSPHATE DELTA-ISOMERASE"/>
    <property type="match status" value="1"/>
</dbReference>
<dbReference type="PANTHER" id="PTHR43665">
    <property type="entry name" value="ISOPENTENYL-DIPHOSPHATE DELTA-ISOMERASE"/>
    <property type="match status" value="1"/>
</dbReference>
<dbReference type="GO" id="GO:0070402">
    <property type="term" value="F:NADPH binding"/>
    <property type="evidence" value="ECO:0007669"/>
    <property type="project" value="UniProtKB-UniRule"/>
</dbReference>
<feature type="domain" description="FMN-dependent dehydrogenase" evidence="12">
    <location>
        <begin position="160"/>
        <end position="323"/>
    </location>
</feature>
<evidence type="ECO:0000313" key="13">
    <source>
        <dbReference type="EMBL" id="ONN44318.1"/>
    </source>
</evidence>
<comment type="cofactor">
    <cofactor evidence="1 11">
        <name>FMN</name>
        <dbReference type="ChEBI" id="CHEBI:58210"/>
    </cofactor>
</comment>
<dbReference type="InterPro" id="IPR000262">
    <property type="entry name" value="FMN-dep_DH"/>
</dbReference>
<keyword evidence="2 11" id="KW-0963">Cytoplasm</keyword>
<evidence type="ECO:0000256" key="3">
    <source>
        <dbReference type="ARBA" id="ARBA00022630"/>
    </source>
</evidence>
<dbReference type="CDD" id="cd02811">
    <property type="entry name" value="IDI-2_FMN"/>
    <property type="match status" value="1"/>
</dbReference>
<dbReference type="PIRSF" id="PIRSF003314">
    <property type="entry name" value="IPP_isomerase"/>
    <property type="match status" value="1"/>
</dbReference>
<evidence type="ECO:0000256" key="4">
    <source>
        <dbReference type="ARBA" id="ARBA00022643"/>
    </source>
</evidence>
<dbReference type="InterPro" id="IPR011179">
    <property type="entry name" value="IPdP_isomerase"/>
</dbReference>
<feature type="binding site" evidence="11">
    <location>
        <position position="89"/>
    </location>
    <ligand>
        <name>FMN</name>
        <dbReference type="ChEBI" id="CHEBI:58210"/>
    </ligand>
</feature>
<feature type="binding site" evidence="11">
    <location>
        <position position="149"/>
    </location>
    <ligand>
        <name>Mg(2+)</name>
        <dbReference type="ChEBI" id="CHEBI:18420"/>
    </ligand>
</feature>
<evidence type="ECO:0000256" key="8">
    <source>
        <dbReference type="ARBA" id="ARBA00023229"/>
    </source>
</evidence>
<keyword evidence="6 11" id="KW-0460">Magnesium</keyword>
<evidence type="ECO:0000256" key="9">
    <source>
        <dbReference type="ARBA" id="ARBA00023235"/>
    </source>
</evidence>
<feature type="binding site" evidence="11">
    <location>
        <position position="210"/>
    </location>
    <ligand>
        <name>FMN</name>
        <dbReference type="ChEBI" id="CHEBI:58210"/>
    </ligand>
</feature>
<evidence type="ECO:0000313" key="14">
    <source>
        <dbReference type="Proteomes" id="UP000189299"/>
    </source>
</evidence>